<evidence type="ECO:0000313" key="2">
    <source>
        <dbReference type="Proteomes" id="UP000235994"/>
    </source>
</evidence>
<dbReference type="EMBL" id="POQS01000001">
    <property type="protein sequence ID" value="PND35449.1"/>
    <property type="molecule type" value="Genomic_DNA"/>
</dbReference>
<organism evidence="1 2">
    <name type="scientific">Achromobacter pulmonis</name>
    <dbReference type="NCBI Taxonomy" id="1389932"/>
    <lineage>
        <taxon>Bacteria</taxon>
        <taxon>Pseudomonadati</taxon>
        <taxon>Pseudomonadota</taxon>
        <taxon>Betaproteobacteria</taxon>
        <taxon>Burkholderiales</taxon>
        <taxon>Alcaligenaceae</taxon>
        <taxon>Achromobacter</taxon>
    </lineage>
</organism>
<dbReference type="AlphaFoldDB" id="A0A2N8KPS4"/>
<keyword evidence="2" id="KW-1185">Reference proteome</keyword>
<proteinExistence type="predicted"/>
<reference evidence="1 2" key="1">
    <citation type="submission" date="2018-01" db="EMBL/GenBank/DDBJ databases">
        <title>The draft genome of an aniline degradation strain ANB-1.</title>
        <authorList>
            <person name="Zhang L."/>
            <person name="Jiang J."/>
        </authorList>
    </citation>
    <scope>NUCLEOTIDE SEQUENCE [LARGE SCALE GENOMIC DNA]</scope>
    <source>
        <strain evidence="1 2">ANB-1</strain>
    </source>
</reference>
<sequence length="83" mass="8342">MPTACATSRAIWSAAVGLGAGHVVGGDHARRARPVLDDDGGLAVLADGLRHQPGDLVGGAAGRVGHDEADRRVLGARGRGRQG</sequence>
<protein>
    <submittedName>
        <fullName evidence="1">Uncharacterized protein</fullName>
    </submittedName>
</protein>
<evidence type="ECO:0000313" key="1">
    <source>
        <dbReference type="EMBL" id="PND35449.1"/>
    </source>
</evidence>
<comment type="caution">
    <text evidence="1">The sequence shown here is derived from an EMBL/GenBank/DDBJ whole genome shotgun (WGS) entry which is preliminary data.</text>
</comment>
<accession>A0A2N8KPS4</accession>
<gene>
    <name evidence="1" type="ORF">C1I89_03525</name>
</gene>
<dbReference type="Proteomes" id="UP000235994">
    <property type="component" value="Unassembled WGS sequence"/>
</dbReference>
<name>A0A2N8KPS4_9BURK</name>